<dbReference type="PANTHER" id="PTHR13948">
    <property type="entry name" value="RNA-BINDING PROTEIN"/>
    <property type="match status" value="1"/>
</dbReference>
<evidence type="ECO:0000256" key="8">
    <source>
        <dbReference type="PROSITE-ProRule" id="PRU00042"/>
    </source>
</evidence>
<keyword evidence="4 8" id="KW-0863">Zinc-finger</keyword>
<dbReference type="InterPro" id="IPR041591">
    <property type="entry name" value="OCRE"/>
</dbReference>
<evidence type="ECO:0000256" key="7">
    <source>
        <dbReference type="ARBA" id="ARBA00023242"/>
    </source>
</evidence>
<dbReference type="Proteomes" id="UP001159405">
    <property type="component" value="Unassembled WGS sequence"/>
</dbReference>
<evidence type="ECO:0000256" key="2">
    <source>
        <dbReference type="ARBA" id="ARBA00022723"/>
    </source>
</evidence>
<dbReference type="Gene3D" id="3.30.70.330">
    <property type="match status" value="2"/>
</dbReference>
<feature type="domain" description="G-patch" evidence="13">
    <location>
        <begin position="886"/>
        <end position="932"/>
    </location>
</feature>
<feature type="region of interest" description="Disordered" evidence="10">
    <location>
        <begin position="836"/>
        <end position="856"/>
    </location>
</feature>
<feature type="region of interest" description="Disordered" evidence="10">
    <location>
        <begin position="674"/>
        <end position="697"/>
    </location>
</feature>
<accession>A0ABN8PEP5</accession>
<dbReference type="Pfam" id="PF23217">
    <property type="entry name" value="DUF7066"/>
    <property type="match status" value="1"/>
</dbReference>
<feature type="domain" description="RRM" evidence="11">
    <location>
        <begin position="376"/>
        <end position="458"/>
    </location>
</feature>
<evidence type="ECO:0000256" key="6">
    <source>
        <dbReference type="ARBA" id="ARBA00022884"/>
    </source>
</evidence>
<feature type="region of interest" description="Disordered" evidence="10">
    <location>
        <begin position="627"/>
        <end position="658"/>
    </location>
</feature>
<dbReference type="SMART" id="SM00547">
    <property type="entry name" value="ZnF_RBZ"/>
    <property type="match status" value="1"/>
</dbReference>
<dbReference type="Pfam" id="PF01585">
    <property type="entry name" value="G-patch"/>
    <property type="match status" value="1"/>
</dbReference>
<dbReference type="PANTHER" id="PTHR13948:SF3">
    <property type="entry name" value="FI21118P1"/>
    <property type="match status" value="1"/>
</dbReference>
<dbReference type="PROSITE" id="PS50174">
    <property type="entry name" value="G_PATCH"/>
    <property type="match status" value="1"/>
</dbReference>
<evidence type="ECO:0000256" key="4">
    <source>
        <dbReference type="ARBA" id="ARBA00022771"/>
    </source>
</evidence>
<feature type="compositionally biased region" description="Polar residues" evidence="10">
    <location>
        <begin position="687"/>
        <end position="697"/>
    </location>
</feature>
<evidence type="ECO:0000256" key="1">
    <source>
        <dbReference type="ARBA" id="ARBA00004123"/>
    </source>
</evidence>
<feature type="compositionally biased region" description="Basic and acidic residues" evidence="10">
    <location>
        <begin position="32"/>
        <end position="210"/>
    </location>
</feature>
<dbReference type="SUPFAM" id="SSF54928">
    <property type="entry name" value="RNA-binding domain, RBD"/>
    <property type="match status" value="2"/>
</dbReference>
<feature type="domain" description="RRM" evidence="11">
    <location>
        <begin position="244"/>
        <end position="323"/>
    </location>
</feature>
<feature type="region of interest" description="Disordered" evidence="10">
    <location>
        <begin position="1"/>
        <end position="210"/>
    </location>
</feature>
<dbReference type="PROSITE" id="PS50157">
    <property type="entry name" value="ZINC_FINGER_C2H2_2"/>
    <property type="match status" value="1"/>
</dbReference>
<evidence type="ECO:0000259" key="13">
    <source>
        <dbReference type="PROSITE" id="PS50174"/>
    </source>
</evidence>
<comment type="subcellular location">
    <subcellularLocation>
        <location evidence="1">Nucleus</location>
    </subcellularLocation>
</comment>
<dbReference type="InterPro" id="IPR001876">
    <property type="entry name" value="Znf_RanBP2"/>
</dbReference>
<evidence type="ECO:0000259" key="11">
    <source>
        <dbReference type="PROSITE" id="PS50102"/>
    </source>
</evidence>
<evidence type="ECO:0000313" key="15">
    <source>
        <dbReference type="Proteomes" id="UP001159405"/>
    </source>
</evidence>
<dbReference type="Pfam" id="PF00641">
    <property type="entry name" value="Zn_ribbon_RanBP"/>
    <property type="match status" value="1"/>
</dbReference>
<dbReference type="SMART" id="SM00360">
    <property type="entry name" value="RRM"/>
    <property type="match status" value="2"/>
</dbReference>
<feature type="compositionally biased region" description="Basic and acidic residues" evidence="10">
    <location>
        <begin position="836"/>
        <end position="854"/>
    </location>
</feature>
<gene>
    <name evidence="14" type="ORF">PLOB_00041891</name>
</gene>
<feature type="compositionally biased region" description="Low complexity" evidence="10">
    <location>
        <begin position="925"/>
        <end position="940"/>
    </location>
</feature>
<keyword evidence="15" id="KW-1185">Reference proteome</keyword>
<evidence type="ECO:0000256" key="9">
    <source>
        <dbReference type="PROSITE-ProRule" id="PRU00176"/>
    </source>
</evidence>
<dbReference type="InterPro" id="IPR013087">
    <property type="entry name" value="Znf_C2H2_type"/>
</dbReference>
<sequence length="957" mass="109616">MDERREDTAQRIKDDTSDLRRSSDYRSSYQDQDGRDRDLERNIGRELSRFRDGRSDTREDRRRSPDSRHRAGPDPFGRDRDYYKERERSKESTKSRDNGYDKTSYSRDRDRDRHRSRDTDRYERDGQDRYRDRYDDDYDKEYNRDRDYKRSRDRDRDYDKARDRDRGYDRDRDWDYSNKERAGYSRDWSRQRGDSEDYNSDEHELSDRDRDWQDREYSRSRYSRRDRDDDDRKWQDSRQDEPTSVVILHGLDKDFKEEDMMEALQRDGTEYLDLRIVRHRTGISRGFGFLEFKSVSEAQDWMDKHRGRYYVHGHTVCADYSRRKSNAKTIEKDWICSKCGGQNFSSKMRLSCFKCGAPKEVSDLVDDKEILSNPCKVLILKGLDTLTHDESIRKALVEITALPVYDVRLIRDKLTNTSRGFCFVELGSVEEASQLLEIISNMHFTIDGRIVTASYAKHDNPPKQNSATAATAAIEQAQWSQKPTTSQAQQPSSVAANAMAQAQAAGTMGTVTADSHDAASYQQLYQQQVTAQANKVVSGTENTAVQDQATTSQYQQQPVQTQPSATVTQQSLSNYVYDPSTGYYFDSTTGLYYDANTQYYYNSATGQFLYWNAETQQYIPVAADGTLAHSTSSNSTPAENAANSDPTTKEKQKKAKSLQAKKIAKDMERWAKSVNAAKTQSDDVKKGTTTSSPSEQMKSVDTDIFKVPFGVPPKSSSTSLTIAKSIAAGFTQEISDNVAASSPLAALSMKQEIKITDPTRGGIVAEYGEDDSDPEEELNDKFTDLSIMACLLCKRQFPNKEALERHQKLSDLHKQNLEIHKKMGMTDEQLEAYERQERENKYRDRAKERREKYGQPEAQKIRLPSKRRGGPAAMTYQQAPVERIGDENIGNQMLKAMGWTEGSGLGREGQGIVDPIEARMRSQNAGLGLKGSSYGASSSDSYKDKLKKLARSRFQDA</sequence>
<evidence type="ECO:0008006" key="16">
    <source>
        <dbReference type="Google" id="ProtNLM"/>
    </source>
</evidence>
<dbReference type="InterPro" id="IPR000504">
    <property type="entry name" value="RRM_dom"/>
</dbReference>
<dbReference type="Pfam" id="PF17780">
    <property type="entry name" value="OCRE"/>
    <property type="match status" value="1"/>
</dbReference>
<keyword evidence="7" id="KW-0539">Nucleus</keyword>
<evidence type="ECO:0000256" key="3">
    <source>
        <dbReference type="ARBA" id="ARBA00022737"/>
    </source>
</evidence>
<dbReference type="SMART" id="SM00443">
    <property type="entry name" value="G_patch"/>
    <property type="match status" value="1"/>
</dbReference>
<proteinExistence type="predicted"/>
<name>A0ABN8PEP5_9CNID</name>
<evidence type="ECO:0000259" key="12">
    <source>
        <dbReference type="PROSITE" id="PS50157"/>
    </source>
</evidence>
<keyword evidence="5" id="KW-0862">Zinc</keyword>
<dbReference type="InterPro" id="IPR036443">
    <property type="entry name" value="Znf_RanBP2_sf"/>
</dbReference>
<dbReference type="InterPro" id="IPR055494">
    <property type="entry name" value="DUF7066"/>
</dbReference>
<evidence type="ECO:0000256" key="10">
    <source>
        <dbReference type="SAM" id="MobiDB-lite"/>
    </source>
</evidence>
<comment type="caution">
    <text evidence="14">The sequence shown here is derived from an EMBL/GenBank/DDBJ whole genome shotgun (WGS) entry which is preliminary data.</text>
</comment>
<dbReference type="SUPFAM" id="SSF90209">
    <property type="entry name" value="Ran binding protein zinc finger-like"/>
    <property type="match status" value="1"/>
</dbReference>
<feature type="compositionally biased region" description="Basic and acidic residues" evidence="10">
    <location>
        <begin position="1"/>
        <end position="24"/>
    </location>
</feature>
<feature type="compositionally biased region" description="Polar residues" evidence="10">
    <location>
        <begin position="628"/>
        <end position="646"/>
    </location>
</feature>
<dbReference type="EMBL" id="CALNXK010000067">
    <property type="protein sequence ID" value="CAH3141581.1"/>
    <property type="molecule type" value="Genomic_DNA"/>
</dbReference>
<protein>
    <recommendedName>
        <fullName evidence="16">RNA-binding protein 5</fullName>
    </recommendedName>
</protein>
<keyword evidence="6 9" id="KW-0694">RNA-binding</keyword>
<dbReference type="CDD" id="cd12313">
    <property type="entry name" value="RRM1_RRM2_RBM5_like"/>
    <property type="match status" value="1"/>
</dbReference>
<organism evidence="14 15">
    <name type="scientific">Porites lobata</name>
    <dbReference type="NCBI Taxonomy" id="104759"/>
    <lineage>
        <taxon>Eukaryota</taxon>
        <taxon>Metazoa</taxon>
        <taxon>Cnidaria</taxon>
        <taxon>Anthozoa</taxon>
        <taxon>Hexacorallia</taxon>
        <taxon>Scleractinia</taxon>
        <taxon>Fungiina</taxon>
        <taxon>Poritidae</taxon>
        <taxon>Porites</taxon>
    </lineage>
</organism>
<dbReference type="CDD" id="cd16162">
    <property type="entry name" value="OCRE_RBM5_like"/>
    <property type="match status" value="1"/>
</dbReference>
<dbReference type="PROSITE" id="PS50102">
    <property type="entry name" value="RRM"/>
    <property type="match status" value="2"/>
</dbReference>
<feature type="domain" description="C2H2-type" evidence="12">
    <location>
        <begin position="788"/>
        <end position="818"/>
    </location>
</feature>
<feature type="region of interest" description="Disordered" evidence="10">
    <location>
        <begin position="924"/>
        <end position="957"/>
    </location>
</feature>
<keyword evidence="3" id="KW-0677">Repeat</keyword>
<dbReference type="Gene3D" id="4.10.1060.10">
    <property type="entry name" value="Zinc finger, RanBP2-type"/>
    <property type="match status" value="1"/>
</dbReference>
<keyword evidence="2" id="KW-0479">Metal-binding</keyword>
<reference evidence="14 15" key="1">
    <citation type="submission" date="2022-05" db="EMBL/GenBank/DDBJ databases">
        <authorList>
            <consortium name="Genoscope - CEA"/>
            <person name="William W."/>
        </authorList>
    </citation>
    <scope>NUCLEOTIDE SEQUENCE [LARGE SCALE GENOMIC DNA]</scope>
</reference>
<dbReference type="InterPro" id="IPR000467">
    <property type="entry name" value="G_patch_dom"/>
</dbReference>
<dbReference type="InterPro" id="IPR012677">
    <property type="entry name" value="Nucleotide-bd_a/b_plait_sf"/>
</dbReference>
<dbReference type="Pfam" id="PF00076">
    <property type="entry name" value="RRM_1"/>
    <property type="match status" value="1"/>
</dbReference>
<dbReference type="InterPro" id="IPR035979">
    <property type="entry name" value="RBD_domain_sf"/>
</dbReference>
<evidence type="ECO:0000313" key="14">
    <source>
        <dbReference type="EMBL" id="CAH3141581.1"/>
    </source>
</evidence>
<evidence type="ECO:0000256" key="5">
    <source>
        <dbReference type="ARBA" id="ARBA00022833"/>
    </source>
</evidence>